<sequence>DINSHSDSQFCKETISKLGHQDEAATLLADGAYASTGNHEQATQNNIELVTTALIGKIPNPVQGDFIIDADKHEVIQCPAGNKPYKSRYYEKTGMYRASFNKKTCEQFPFNDQCGVKSQKKSAFVMISEKMVQRASYLKKLSTEAYRTLSKKRNGVEGIPSVLRRRYLVDRIPVRGLVRTKIWFGFKIGAINAKRVLKGAAALLQKSNFSQTLHYFLPNHHWGGNNLSLAI</sequence>
<feature type="domain" description="Transposase DDE" evidence="1">
    <location>
        <begin position="78"/>
        <end position="196"/>
    </location>
</feature>
<dbReference type="Proteomes" id="UP000603234">
    <property type="component" value="Unassembled WGS sequence"/>
</dbReference>
<dbReference type="EMBL" id="WJBC01000023">
    <property type="protein sequence ID" value="MBC3805253.1"/>
    <property type="molecule type" value="Genomic_DNA"/>
</dbReference>
<dbReference type="RefSeq" id="WP_186843141.1">
    <property type="nucleotide sequence ID" value="NZ_WJBC01000023.1"/>
</dbReference>
<comment type="caution">
    <text evidence="2">The sequence shown here is derived from an EMBL/GenBank/DDBJ whole genome shotgun (WGS) entry which is preliminary data.</text>
</comment>
<evidence type="ECO:0000259" key="1">
    <source>
        <dbReference type="Pfam" id="PF13751"/>
    </source>
</evidence>
<name>A0ABR6WXR1_9FIRM</name>
<dbReference type="Pfam" id="PF13751">
    <property type="entry name" value="DDE_Tnp_1_6"/>
    <property type="match status" value="1"/>
</dbReference>
<accession>A0ABR6WXR1</accession>
<proteinExistence type="predicted"/>
<feature type="non-terminal residue" evidence="2">
    <location>
        <position position="1"/>
    </location>
</feature>
<organism evidence="2 3">
    <name type="scientific">Acetobacterium fimetarium</name>
    <dbReference type="NCBI Taxonomy" id="52691"/>
    <lineage>
        <taxon>Bacteria</taxon>
        <taxon>Bacillati</taxon>
        <taxon>Bacillota</taxon>
        <taxon>Clostridia</taxon>
        <taxon>Eubacteriales</taxon>
        <taxon>Eubacteriaceae</taxon>
        <taxon>Acetobacterium</taxon>
    </lineage>
</organism>
<gene>
    <name evidence="2" type="ORF">GH808_12575</name>
</gene>
<evidence type="ECO:0000313" key="3">
    <source>
        <dbReference type="Proteomes" id="UP000603234"/>
    </source>
</evidence>
<dbReference type="PANTHER" id="PTHR33408:SF2">
    <property type="entry name" value="TRANSPOSASE DDE DOMAIN-CONTAINING PROTEIN"/>
    <property type="match status" value="1"/>
</dbReference>
<keyword evidence="3" id="KW-1185">Reference proteome</keyword>
<evidence type="ECO:0000313" key="2">
    <source>
        <dbReference type="EMBL" id="MBC3805253.1"/>
    </source>
</evidence>
<reference evidence="2 3" key="1">
    <citation type="journal article" date="2020" name="mSystems">
        <title>Defining Genomic and Predicted Metabolic Features of the Acetobacterium Genus.</title>
        <authorList>
            <person name="Ross D.E."/>
            <person name="Marshall C.W."/>
            <person name="Gulliver D."/>
            <person name="May H.D."/>
            <person name="Norman R.S."/>
        </authorList>
    </citation>
    <scope>NUCLEOTIDE SEQUENCE [LARGE SCALE GENOMIC DNA]</scope>
    <source>
        <strain evidence="2 3">DSM 8238</strain>
    </source>
</reference>
<dbReference type="PANTHER" id="PTHR33408">
    <property type="entry name" value="TRANSPOSASE"/>
    <property type="match status" value="1"/>
</dbReference>
<protein>
    <recommendedName>
        <fullName evidence="1">Transposase DDE domain-containing protein</fullName>
    </recommendedName>
</protein>
<dbReference type="InterPro" id="IPR025668">
    <property type="entry name" value="Tnp_DDE_dom"/>
</dbReference>